<dbReference type="AlphaFoldDB" id="A0A6P0HPT5"/>
<dbReference type="GO" id="GO:0005524">
    <property type="term" value="F:ATP binding"/>
    <property type="evidence" value="ECO:0007669"/>
    <property type="project" value="UniProtKB-KW"/>
</dbReference>
<dbReference type="EMBL" id="JAAGXA010000024">
    <property type="protein sequence ID" value="NEN80606.1"/>
    <property type="molecule type" value="Genomic_DNA"/>
</dbReference>
<dbReference type="HAMAP" id="MF_00137">
    <property type="entry name" value="SAICAR_synth"/>
    <property type="match status" value="1"/>
</dbReference>
<proteinExistence type="inferred from homology"/>
<dbReference type="UniPathway" id="UPA00074">
    <property type="reaction ID" value="UER00131"/>
</dbReference>
<keyword evidence="7 11" id="KW-0658">Purine biosynthesis</keyword>
<keyword evidence="8 11" id="KW-0067">ATP-binding</keyword>
<dbReference type="InterPro" id="IPR028923">
    <property type="entry name" value="SAICAR_synt/ADE2_N"/>
</dbReference>
<dbReference type="Gene3D" id="3.30.470.20">
    <property type="entry name" value="ATP-grasp fold, B domain"/>
    <property type="match status" value="1"/>
</dbReference>
<dbReference type="InterPro" id="IPR018236">
    <property type="entry name" value="SAICAR_synthetase_CS"/>
</dbReference>
<keyword evidence="14" id="KW-1185">Reference proteome</keyword>
<dbReference type="SUPFAM" id="SSF56104">
    <property type="entry name" value="SAICAR synthase-like"/>
    <property type="match status" value="1"/>
</dbReference>
<comment type="pathway">
    <text evidence="1 11">Purine metabolism; IMP biosynthesis via de novo pathway; 5-amino-1-(5-phospho-D-ribosyl)imidazole-4-carboxamide from 5-amino-1-(5-phospho-D-ribosyl)imidazole-4-carboxylate: step 1/2.</text>
</comment>
<evidence type="ECO:0000256" key="9">
    <source>
        <dbReference type="ARBA" id="ARBA00030409"/>
    </source>
</evidence>
<evidence type="ECO:0000256" key="7">
    <source>
        <dbReference type="ARBA" id="ARBA00022755"/>
    </source>
</evidence>
<evidence type="ECO:0000313" key="13">
    <source>
        <dbReference type="EMBL" id="NEN80606.1"/>
    </source>
</evidence>
<evidence type="ECO:0000313" key="14">
    <source>
        <dbReference type="Proteomes" id="UP000468687"/>
    </source>
</evidence>
<comment type="catalytic activity">
    <reaction evidence="10 11">
        <text>5-amino-1-(5-phospho-D-ribosyl)imidazole-4-carboxylate + L-aspartate + ATP = (2S)-2-[5-amino-1-(5-phospho-beta-D-ribosyl)imidazole-4-carboxamido]succinate + ADP + phosphate + 2 H(+)</text>
        <dbReference type="Rhea" id="RHEA:22628"/>
        <dbReference type="ChEBI" id="CHEBI:15378"/>
        <dbReference type="ChEBI" id="CHEBI:29991"/>
        <dbReference type="ChEBI" id="CHEBI:30616"/>
        <dbReference type="ChEBI" id="CHEBI:43474"/>
        <dbReference type="ChEBI" id="CHEBI:58443"/>
        <dbReference type="ChEBI" id="CHEBI:77657"/>
        <dbReference type="ChEBI" id="CHEBI:456216"/>
        <dbReference type="EC" id="6.3.2.6"/>
    </reaction>
</comment>
<evidence type="ECO:0000256" key="3">
    <source>
        <dbReference type="ARBA" id="ARBA00012217"/>
    </source>
</evidence>
<evidence type="ECO:0000256" key="6">
    <source>
        <dbReference type="ARBA" id="ARBA00022741"/>
    </source>
</evidence>
<evidence type="ECO:0000256" key="5">
    <source>
        <dbReference type="ARBA" id="ARBA00022598"/>
    </source>
</evidence>
<evidence type="ECO:0000256" key="1">
    <source>
        <dbReference type="ARBA" id="ARBA00004672"/>
    </source>
</evidence>
<dbReference type="Proteomes" id="UP000468687">
    <property type="component" value="Unassembled WGS sequence"/>
</dbReference>
<dbReference type="GO" id="GO:0004639">
    <property type="term" value="F:phosphoribosylaminoimidazolesuccinocarboxamide synthase activity"/>
    <property type="evidence" value="ECO:0007669"/>
    <property type="project" value="UniProtKB-UniRule"/>
</dbReference>
<evidence type="ECO:0000256" key="4">
    <source>
        <dbReference type="ARBA" id="ARBA00016460"/>
    </source>
</evidence>
<dbReference type="PROSITE" id="PS01057">
    <property type="entry name" value="SAICAR_SYNTHETASE_1"/>
    <property type="match status" value="1"/>
</dbReference>
<comment type="caution">
    <text evidence="13">The sequence shown here is derived from an EMBL/GenBank/DDBJ whole genome shotgun (WGS) entry which is preliminary data.</text>
</comment>
<sequence length="304" mass="32927">MAPVIANIPPAPVLEGATHLHSGKVRDLYRIDAGEHAGRLLMVASDRISAYDHVLSSTIPDKGELLTRMSLWWFDQLADLVPNHVVSTDVPAAVAGRAVVCANLEMFPVECVARGYLTGSGLADYEATGEVCGIALPPGLVDGDRLPSPVFTPATKADLGDHDENVSFDAVARTVGAHDAEALRDLTLRVYARAEELARERGILLADTKLEFGRAPGEGERGTIVLADEVLTPDSSRYWPADDWQPGRTQASFDKQVVRNWLTSDASGWDRTSGDEPPALPAEVVALTRARYVEAYERLTGERF</sequence>
<comment type="similarity">
    <text evidence="2 11">Belongs to the SAICAR synthetase family.</text>
</comment>
<dbReference type="Pfam" id="PF01259">
    <property type="entry name" value="SAICAR_synt"/>
    <property type="match status" value="1"/>
</dbReference>
<dbReference type="CDD" id="cd01414">
    <property type="entry name" value="SAICAR_synt_Sc"/>
    <property type="match status" value="1"/>
</dbReference>
<dbReference type="FunFam" id="3.30.470.20:FF:000015">
    <property type="entry name" value="Phosphoribosylaminoimidazole-succinocarboxamide synthase"/>
    <property type="match status" value="1"/>
</dbReference>
<dbReference type="InterPro" id="IPR001636">
    <property type="entry name" value="SAICAR_synth"/>
</dbReference>
<dbReference type="PROSITE" id="PS01058">
    <property type="entry name" value="SAICAR_SYNTHETASE_2"/>
    <property type="match status" value="1"/>
</dbReference>
<reference evidence="13 14" key="1">
    <citation type="journal article" date="2014" name="Int. J. Syst. Evol. Microbiol.">
        <title>Nocardioides zeae sp. nov., isolated from the stem of Zea mays.</title>
        <authorList>
            <person name="Glaeser S.P."/>
            <person name="McInroy J.A."/>
            <person name="Busse H.J."/>
            <person name="Kampfer P."/>
        </authorList>
    </citation>
    <scope>NUCLEOTIDE SEQUENCE [LARGE SCALE GENOMIC DNA]</scope>
    <source>
        <strain evidence="13 14">JCM 30728</strain>
    </source>
</reference>
<keyword evidence="5 11" id="KW-0436">Ligase</keyword>
<dbReference type="NCBIfam" id="NF010568">
    <property type="entry name" value="PRK13961.1"/>
    <property type="match status" value="1"/>
</dbReference>
<feature type="domain" description="SAICAR synthetase/ADE2 N-terminal" evidence="12">
    <location>
        <begin position="20"/>
        <end position="272"/>
    </location>
</feature>
<dbReference type="EC" id="6.3.2.6" evidence="3 11"/>
<gene>
    <name evidence="11" type="primary">purC</name>
    <name evidence="13" type="ORF">G3T38_20345</name>
</gene>
<organism evidence="13 14">
    <name type="scientific">Nocardioides zeae</name>
    <dbReference type="NCBI Taxonomy" id="1457234"/>
    <lineage>
        <taxon>Bacteria</taxon>
        <taxon>Bacillati</taxon>
        <taxon>Actinomycetota</taxon>
        <taxon>Actinomycetes</taxon>
        <taxon>Propionibacteriales</taxon>
        <taxon>Nocardioidaceae</taxon>
        <taxon>Nocardioides</taxon>
    </lineage>
</organism>
<accession>A0A6P0HPT5</accession>
<evidence type="ECO:0000256" key="11">
    <source>
        <dbReference type="HAMAP-Rule" id="MF_00137"/>
    </source>
</evidence>
<name>A0A6P0HPT5_9ACTN</name>
<protein>
    <recommendedName>
        <fullName evidence="4 11">Phosphoribosylaminoimidazole-succinocarboxamide synthase</fullName>
        <ecNumber evidence="3 11">6.3.2.6</ecNumber>
    </recommendedName>
    <alternativeName>
        <fullName evidence="9 11">SAICAR synthetase</fullName>
    </alternativeName>
</protein>
<evidence type="ECO:0000259" key="12">
    <source>
        <dbReference type="Pfam" id="PF01259"/>
    </source>
</evidence>
<evidence type="ECO:0000256" key="2">
    <source>
        <dbReference type="ARBA" id="ARBA00010190"/>
    </source>
</evidence>
<dbReference type="PANTHER" id="PTHR43700:SF1">
    <property type="entry name" value="PHOSPHORIBOSYLAMINOIMIDAZOLE-SUCCINOCARBOXAMIDE SYNTHASE"/>
    <property type="match status" value="1"/>
</dbReference>
<evidence type="ECO:0000256" key="10">
    <source>
        <dbReference type="ARBA" id="ARBA00048475"/>
    </source>
</evidence>
<evidence type="ECO:0000256" key="8">
    <source>
        <dbReference type="ARBA" id="ARBA00022840"/>
    </source>
</evidence>
<dbReference type="GO" id="GO:0005737">
    <property type="term" value="C:cytoplasm"/>
    <property type="evidence" value="ECO:0007669"/>
    <property type="project" value="TreeGrafter"/>
</dbReference>
<dbReference type="PANTHER" id="PTHR43700">
    <property type="entry name" value="PHOSPHORIBOSYLAMINOIMIDAZOLE-SUCCINOCARBOXAMIDE SYNTHASE"/>
    <property type="match status" value="1"/>
</dbReference>
<dbReference type="NCBIfam" id="TIGR00081">
    <property type="entry name" value="purC"/>
    <property type="match status" value="1"/>
</dbReference>
<keyword evidence="6 11" id="KW-0547">Nucleotide-binding</keyword>
<dbReference type="Gene3D" id="3.30.200.20">
    <property type="entry name" value="Phosphorylase Kinase, domain 1"/>
    <property type="match status" value="1"/>
</dbReference>
<dbReference type="GO" id="GO:0006189">
    <property type="term" value="P:'de novo' IMP biosynthetic process"/>
    <property type="evidence" value="ECO:0007669"/>
    <property type="project" value="UniProtKB-UniRule"/>
</dbReference>